<evidence type="ECO:0000256" key="1">
    <source>
        <dbReference type="SAM" id="MobiDB-lite"/>
    </source>
</evidence>
<dbReference type="Proteomes" id="UP001642483">
    <property type="component" value="Unassembled WGS sequence"/>
</dbReference>
<name>A0ABP0FYZ3_CLALP</name>
<feature type="compositionally biased region" description="Basic and acidic residues" evidence="1">
    <location>
        <begin position="11"/>
        <end position="24"/>
    </location>
</feature>
<evidence type="ECO:0000313" key="2">
    <source>
        <dbReference type="EMBL" id="CAK8684800.1"/>
    </source>
</evidence>
<accession>A0ABP0FYZ3</accession>
<protein>
    <submittedName>
        <fullName evidence="2">Uncharacterized protein</fullName>
    </submittedName>
</protein>
<organism evidence="2 3">
    <name type="scientific">Clavelina lepadiformis</name>
    <name type="common">Light-bulb sea squirt</name>
    <name type="synonym">Ascidia lepadiformis</name>
    <dbReference type="NCBI Taxonomy" id="159417"/>
    <lineage>
        <taxon>Eukaryota</taxon>
        <taxon>Metazoa</taxon>
        <taxon>Chordata</taxon>
        <taxon>Tunicata</taxon>
        <taxon>Ascidiacea</taxon>
        <taxon>Aplousobranchia</taxon>
        <taxon>Clavelinidae</taxon>
        <taxon>Clavelina</taxon>
    </lineage>
</organism>
<gene>
    <name evidence="2" type="ORF">CVLEPA_LOCUS15914</name>
</gene>
<proteinExistence type="predicted"/>
<keyword evidence="3" id="KW-1185">Reference proteome</keyword>
<sequence>MVKVEPQSCKLPEEAHPLHQQDHLHPHHSQVGQVQAAPHPALLHNLPLSFLELEEVHHRRLHPNQLNW</sequence>
<dbReference type="EMBL" id="CAWYQH010000098">
    <property type="protein sequence ID" value="CAK8684800.1"/>
    <property type="molecule type" value="Genomic_DNA"/>
</dbReference>
<evidence type="ECO:0000313" key="3">
    <source>
        <dbReference type="Proteomes" id="UP001642483"/>
    </source>
</evidence>
<feature type="region of interest" description="Disordered" evidence="1">
    <location>
        <begin position="1"/>
        <end position="35"/>
    </location>
</feature>
<comment type="caution">
    <text evidence="2">The sequence shown here is derived from an EMBL/GenBank/DDBJ whole genome shotgun (WGS) entry which is preliminary data.</text>
</comment>
<reference evidence="2 3" key="1">
    <citation type="submission" date="2024-02" db="EMBL/GenBank/DDBJ databases">
        <authorList>
            <person name="Daric V."/>
            <person name="Darras S."/>
        </authorList>
    </citation>
    <scope>NUCLEOTIDE SEQUENCE [LARGE SCALE GENOMIC DNA]</scope>
</reference>